<feature type="transmembrane region" description="Helical" evidence="1">
    <location>
        <begin position="32"/>
        <end position="56"/>
    </location>
</feature>
<organism evidence="2 3">
    <name type="scientific">Solitalea canadensis (strain ATCC 29591 / DSM 3403 / JCM 21819 / LMG 8368 / NBRC 15130 / NCIMB 12057 / USAM 9D)</name>
    <name type="common">Flexibacter canadensis</name>
    <dbReference type="NCBI Taxonomy" id="929556"/>
    <lineage>
        <taxon>Bacteria</taxon>
        <taxon>Pseudomonadati</taxon>
        <taxon>Bacteroidota</taxon>
        <taxon>Sphingobacteriia</taxon>
        <taxon>Sphingobacteriales</taxon>
        <taxon>Sphingobacteriaceae</taxon>
        <taxon>Solitalea</taxon>
    </lineage>
</organism>
<evidence type="ECO:0000256" key="1">
    <source>
        <dbReference type="SAM" id="Phobius"/>
    </source>
</evidence>
<keyword evidence="1" id="KW-1133">Transmembrane helix</keyword>
<gene>
    <name evidence="2" type="ordered locus">Solca_2200</name>
</gene>
<dbReference type="HOGENOM" id="CLU_2013753_0_0_10"/>
<dbReference type="KEGG" id="scn:Solca_2200"/>
<evidence type="ECO:0000313" key="2">
    <source>
        <dbReference type="EMBL" id="AFD07246.1"/>
    </source>
</evidence>
<evidence type="ECO:0000313" key="3">
    <source>
        <dbReference type="Proteomes" id="UP000007590"/>
    </source>
</evidence>
<protein>
    <submittedName>
        <fullName evidence="2">Uncharacterized protein</fullName>
    </submittedName>
</protein>
<reference evidence="2" key="1">
    <citation type="submission" date="2012-02" db="EMBL/GenBank/DDBJ databases">
        <title>The complete genome of Solitalea canadensis DSM 3403.</title>
        <authorList>
            <consortium name="US DOE Joint Genome Institute (JGI-PGF)"/>
            <person name="Lucas S."/>
            <person name="Copeland A."/>
            <person name="Lapidus A."/>
            <person name="Glavina del Rio T."/>
            <person name="Dalin E."/>
            <person name="Tice H."/>
            <person name="Bruce D."/>
            <person name="Goodwin L."/>
            <person name="Pitluck S."/>
            <person name="Peters L."/>
            <person name="Ovchinnikova G."/>
            <person name="Lu M."/>
            <person name="Kyrpides N."/>
            <person name="Mavromatis K."/>
            <person name="Ivanova N."/>
            <person name="Brettin T."/>
            <person name="Detter J.C."/>
            <person name="Han C."/>
            <person name="Larimer F."/>
            <person name="Land M."/>
            <person name="Hauser L."/>
            <person name="Markowitz V."/>
            <person name="Cheng J.-F."/>
            <person name="Hugenholtz P."/>
            <person name="Woyke T."/>
            <person name="Wu D."/>
            <person name="Spring S."/>
            <person name="Schroeder M."/>
            <person name="Kopitz M."/>
            <person name="Brambilla E."/>
            <person name="Klenk H.-P."/>
            <person name="Eisen J.A."/>
        </authorList>
    </citation>
    <scope>NUCLEOTIDE SEQUENCE</scope>
    <source>
        <strain evidence="2">DSM 3403</strain>
    </source>
</reference>
<feature type="transmembrane region" description="Helical" evidence="1">
    <location>
        <begin position="68"/>
        <end position="84"/>
    </location>
</feature>
<dbReference type="Proteomes" id="UP000007590">
    <property type="component" value="Chromosome"/>
</dbReference>
<feature type="transmembrane region" description="Helical" evidence="1">
    <location>
        <begin position="7"/>
        <end position="26"/>
    </location>
</feature>
<feature type="transmembrane region" description="Helical" evidence="1">
    <location>
        <begin position="90"/>
        <end position="117"/>
    </location>
</feature>
<proteinExistence type="predicted"/>
<dbReference type="EMBL" id="CP003349">
    <property type="protein sequence ID" value="AFD07246.1"/>
    <property type="molecule type" value="Genomic_DNA"/>
</dbReference>
<name>H8KR40_SOLCM</name>
<dbReference type="STRING" id="929556.Solca_2200"/>
<dbReference type="AlphaFoldDB" id="H8KR40"/>
<keyword evidence="3" id="KW-1185">Reference proteome</keyword>
<accession>H8KR40</accession>
<sequence length="123" mass="14486">MTKFRWIAIPVIALITVFIILCYLRTVGYESFNLMVFLSWLCFLLALLSIVQVYVYHQVNGIDVKLRFPRVLRLVVYIFTLHFTNKYLLMAPFVSAIAFNLPILLMHVILGIFIFFLDTYDRV</sequence>
<keyword evidence="1" id="KW-0812">Transmembrane</keyword>
<keyword evidence="1" id="KW-0472">Membrane</keyword>